<dbReference type="GO" id="GO:0009289">
    <property type="term" value="C:pilus"/>
    <property type="evidence" value="ECO:0007669"/>
    <property type="project" value="UniProtKB-SubCell"/>
</dbReference>
<dbReference type="InterPro" id="IPR008966">
    <property type="entry name" value="Adhesion_dom_sf"/>
</dbReference>
<dbReference type="GO" id="GO:0043709">
    <property type="term" value="P:cell adhesion involved in single-species biofilm formation"/>
    <property type="evidence" value="ECO:0007669"/>
    <property type="project" value="TreeGrafter"/>
</dbReference>
<dbReference type="SUPFAM" id="SSF49401">
    <property type="entry name" value="Bacterial adhesins"/>
    <property type="match status" value="1"/>
</dbReference>
<dbReference type="InterPro" id="IPR036937">
    <property type="entry name" value="Adhesion_dom_fimbrial_sf"/>
</dbReference>
<evidence type="ECO:0000259" key="6">
    <source>
        <dbReference type="Pfam" id="PF00419"/>
    </source>
</evidence>
<keyword evidence="3 5" id="KW-0732">Signal</keyword>
<evidence type="ECO:0000256" key="5">
    <source>
        <dbReference type="SAM" id="SignalP"/>
    </source>
</evidence>
<dbReference type="Proteomes" id="UP000656723">
    <property type="component" value="Unassembled WGS sequence"/>
</dbReference>
<accession>A0A8I0MP30</accession>
<dbReference type="PANTHER" id="PTHR33420:SF3">
    <property type="entry name" value="FIMBRIAL SUBUNIT ELFA"/>
    <property type="match status" value="1"/>
</dbReference>
<dbReference type="AlphaFoldDB" id="A0A8I0MP30"/>
<feature type="chain" id="PRO_5035003425" evidence="5">
    <location>
        <begin position="23"/>
        <end position="192"/>
    </location>
</feature>
<dbReference type="RefSeq" id="WP_192479160.1">
    <property type="nucleotide sequence ID" value="NZ_JANSJZ010000023.1"/>
</dbReference>
<dbReference type="Pfam" id="PF00419">
    <property type="entry name" value="Fimbrial"/>
    <property type="match status" value="1"/>
</dbReference>
<evidence type="ECO:0000256" key="4">
    <source>
        <dbReference type="ARBA" id="ARBA00023263"/>
    </source>
</evidence>
<evidence type="ECO:0000313" key="8">
    <source>
        <dbReference type="Proteomes" id="UP000656723"/>
    </source>
</evidence>
<feature type="domain" description="Fimbrial-type adhesion" evidence="6">
    <location>
        <begin position="31"/>
        <end position="191"/>
    </location>
</feature>
<reference evidence="7" key="1">
    <citation type="submission" date="2019-07" db="EMBL/GenBank/DDBJ databases">
        <title>KPC-2 carbapenem resistent Enterobacterales isolates from Germany.</title>
        <authorList>
            <person name="Yao Y."/>
            <person name="Falgenhauer L."/>
            <person name="Imirzalioglu C."/>
            <person name="Chakraborty T."/>
        </authorList>
    </citation>
    <scope>NUCLEOTIDE SEQUENCE</scope>
    <source>
        <strain evidence="7">CA13304</strain>
    </source>
</reference>
<keyword evidence="4" id="KW-0281">Fimbrium</keyword>
<comment type="caution">
    <text evidence="7">The sequence shown here is derived from an EMBL/GenBank/DDBJ whole genome shotgun (WGS) entry which is preliminary data.</text>
</comment>
<evidence type="ECO:0000313" key="7">
    <source>
        <dbReference type="EMBL" id="MBE0130373.1"/>
    </source>
</evidence>
<comment type="similarity">
    <text evidence="2">Belongs to the fimbrial protein family.</text>
</comment>
<dbReference type="PANTHER" id="PTHR33420">
    <property type="entry name" value="FIMBRIAL SUBUNIT ELFA-RELATED"/>
    <property type="match status" value="1"/>
</dbReference>
<comment type="subcellular location">
    <subcellularLocation>
        <location evidence="1">Fimbrium</location>
    </subcellularLocation>
</comment>
<evidence type="ECO:0000256" key="3">
    <source>
        <dbReference type="ARBA" id="ARBA00022729"/>
    </source>
</evidence>
<dbReference type="InterPro" id="IPR050263">
    <property type="entry name" value="Bact_Fimbrial_Adh_Pro"/>
</dbReference>
<proteinExistence type="inferred from homology"/>
<organism evidence="7 8">
    <name type="scientific">Citrobacter amalonaticus</name>
    <dbReference type="NCBI Taxonomy" id="35703"/>
    <lineage>
        <taxon>Bacteria</taxon>
        <taxon>Pseudomonadati</taxon>
        <taxon>Pseudomonadota</taxon>
        <taxon>Gammaproteobacteria</taxon>
        <taxon>Enterobacterales</taxon>
        <taxon>Enterobacteriaceae</taxon>
        <taxon>Citrobacter</taxon>
    </lineage>
</organism>
<sequence>MTRKITLLSSLILALSVTTVYAEDTIPSATIHFTGSVIVPSCEFDNGGEQTVTLGSFPTTDFPVVGAEATGTSFTITLNNCPTPTSSLDRVQMTFTGPTVTSHPELLQVSKITTEDAGDTAATNIGIAINLGLESSTSKLKLDGTDEQIYIDLPPAADTQISQDFFACYVAYAIPVTAGPADADMVVNLLYR</sequence>
<dbReference type="EMBL" id="VKME01000022">
    <property type="protein sequence ID" value="MBE0130373.1"/>
    <property type="molecule type" value="Genomic_DNA"/>
</dbReference>
<gene>
    <name evidence="7" type="ORF">FOT72_20500</name>
</gene>
<name>A0A8I0MP30_CITAM</name>
<dbReference type="InterPro" id="IPR000259">
    <property type="entry name" value="Adhesion_dom_fimbrial"/>
</dbReference>
<protein>
    <submittedName>
        <fullName evidence="7">Type 1 fimbrial protein</fullName>
    </submittedName>
</protein>
<feature type="signal peptide" evidence="5">
    <location>
        <begin position="1"/>
        <end position="22"/>
    </location>
</feature>
<evidence type="ECO:0000256" key="2">
    <source>
        <dbReference type="ARBA" id="ARBA00006671"/>
    </source>
</evidence>
<evidence type="ECO:0000256" key="1">
    <source>
        <dbReference type="ARBA" id="ARBA00004561"/>
    </source>
</evidence>
<dbReference type="Gene3D" id="2.60.40.1090">
    <property type="entry name" value="Fimbrial-type adhesion domain"/>
    <property type="match status" value="1"/>
</dbReference>